<name>A0A523QKG4_UNCAE</name>
<comment type="pathway">
    <text evidence="10">Carbohydrate degradation.</text>
</comment>
<dbReference type="EC" id="5.1.3.1" evidence="7 10"/>
<evidence type="ECO:0000256" key="14">
    <source>
        <dbReference type="PIRSR" id="PIRSR001461-3"/>
    </source>
</evidence>
<comment type="cofactor">
    <cofactor evidence="3">
        <name>Co(2+)</name>
        <dbReference type="ChEBI" id="CHEBI:48828"/>
    </cofactor>
</comment>
<comment type="similarity">
    <text evidence="6 10 11">Belongs to the ribulose-phosphate 3-epimerase family.</text>
</comment>
<evidence type="ECO:0000256" key="3">
    <source>
        <dbReference type="ARBA" id="ARBA00001941"/>
    </source>
</evidence>
<comment type="function">
    <text evidence="10">Catalyzes the reversible epimerization of D-ribulose 5-phosphate to D-xylulose 5-phosphate.</text>
</comment>
<dbReference type="FunFam" id="3.20.20.70:FF:000004">
    <property type="entry name" value="Ribulose-phosphate 3-epimerase"/>
    <property type="match status" value="1"/>
</dbReference>
<feature type="binding site" evidence="10 14">
    <location>
        <position position="74"/>
    </location>
    <ligand>
        <name>substrate</name>
    </ligand>
</feature>
<evidence type="ECO:0000256" key="13">
    <source>
        <dbReference type="PIRSR" id="PIRSR001461-2"/>
    </source>
</evidence>
<dbReference type="CDD" id="cd00429">
    <property type="entry name" value="RPE"/>
    <property type="match status" value="1"/>
</dbReference>
<dbReference type="PANTHER" id="PTHR11749">
    <property type="entry name" value="RIBULOSE-5-PHOSPHATE-3-EPIMERASE"/>
    <property type="match status" value="1"/>
</dbReference>
<dbReference type="NCBIfam" id="NF004076">
    <property type="entry name" value="PRK05581.1-4"/>
    <property type="match status" value="1"/>
</dbReference>
<evidence type="ECO:0000256" key="10">
    <source>
        <dbReference type="HAMAP-Rule" id="MF_02227"/>
    </source>
</evidence>
<dbReference type="GO" id="GO:0006098">
    <property type="term" value="P:pentose-phosphate shunt"/>
    <property type="evidence" value="ECO:0007669"/>
    <property type="project" value="UniProtKB-UniRule"/>
</dbReference>
<reference evidence="15 16" key="1">
    <citation type="submission" date="2019-03" db="EMBL/GenBank/DDBJ databases">
        <title>Metabolic potential of uncultured bacteria and archaea associated with petroleum seepage in deep-sea sediments.</title>
        <authorList>
            <person name="Dong X."/>
            <person name="Hubert C."/>
        </authorList>
    </citation>
    <scope>NUCLEOTIDE SEQUENCE [LARGE SCALE GENOMIC DNA]</scope>
    <source>
        <strain evidence="15">E44_bin92</strain>
    </source>
</reference>
<evidence type="ECO:0000256" key="5">
    <source>
        <dbReference type="ARBA" id="ARBA00001954"/>
    </source>
</evidence>
<organism evidence="15 16">
    <name type="scientific">Aerophobetes bacterium</name>
    <dbReference type="NCBI Taxonomy" id="2030807"/>
    <lineage>
        <taxon>Bacteria</taxon>
        <taxon>Candidatus Aerophobota</taxon>
    </lineage>
</organism>
<dbReference type="NCBIfam" id="TIGR01163">
    <property type="entry name" value="rpe"/>
    <property type="match status" value="1"/>
</dbReference>
<keyword evidence="13" id="KW-0170">Cobalt</keyword>
<comment type="catalytic activity">
    <reaction evidence="1 10 11">
        <text>D-ribulose 5-phosphate = D-xylulose 5-phosphate</text>
        <dbReference type="Rhea" id="RHEA:13677"/>
        <dbReference type="ChEBI" id="CHEBI:57737"/>
        <dbReference type="ChEBI" id="CHEBI:58121"/>
        <dbReference type="EC" id="5.1.3.1"/>
    </reaction>
</comment>
<evidence type="ECO:0000256" key="4">
    <source>
        <dbReference type="ARBA" id="ARBA00001947"/>
    </source>
</evidence>
<keyword evidence="9 10" id="KW-0413">Isomerase</keyword>
<sequence length="234" mass="25731">MRDFTTPMSKVKIVPSIICADFGNLEKELAALERAGADLLHADVMDGHFVQNFALNPTIIHYICSHSRIPVEVHLAVEEPKRFVDLFSTVGASIITVHVESTNNIVRVINRIKQLGIKASVAINPATPVGHLDYILEYLDMVVVMAVNPGFRGQVFLARTVDKVEAIRNLAARRKHHLDIEVDGGMNEKTAQSVCRAGANVIIGGAAIFDTGKSREESIRRLRDACVPIKSSRE</sequence>
<gene>
    <name evidence="10 15" type="primary">rpe</name>
    <name evidence="15" type="ORF">E3J95_02600</name>
</gene>
<feature type="binding site" evidence="10 13">
    <location>
        <position position="74"/>
    </location>
    <ligand>
        <name>a divalent metal cation</name>
        <dbReference type="ChEBI" id="CHEBI:60240"/>
    </ligand>
</feature>
<comment type="cofactor">
    <cofactor evidence="10 13">
        <name>a divalent metal cation</name>
        <dbReference type="ChEBI" id="CHEBI:60240"/>
    </cofactor>
    <text evidence="10 13">Binds 1 divalent metal cation per subunit.</text>
</comment>
<dbReference type="InterPro" id="IPR026019">
    <property type="entry name" value="Ribul_P_3_epim"/>
</dbReference>
<dbReference type="GO" id="GO:0046872">
    <property type="term" value="F:metal ion binding"/>
    <property type="evidence" value="ECO:0007669"/>
    <property type="project" value="UniProtKB-UniRule"/>
</dbReference>
<keyword evidence="10 11" id="KW-0119">Carbohydrate metabolism</keyword>
<evidence type="ECO:0000256" key="8">
    <source>
        <dbReference type="ARBA" id="ARBA00022723"/>
    </source>
</evidence>
<feature type="active site" description="Proton acceptor" evidence="10 12">
    <location>
        <position position="43"/>
    </location>
</feature>
<evidence type="ECO:0000256" key="6">
    <source>
        <dbReference type="ARBA" id="ARBA00009541"/>
    </source>
</evidence>
<dbReference type="EMBL" id="SOKU01000123">
    <property type="protein sequence ID" value="TES86173.1"/>
    <property type="molecule type" value="Genomic_DNA"/>
</dbReference>
<feature type="binding site" evidence="14">
    <location>
        <position position="185"/>
    </location>
    <ligand>
        <name>substrate</name>
    </ligand>
</feature>
<comment type="cofactor">
    <cofactor evidence="5">
        <name>Fe(2+)</name>
        <dbReference type="ChEBI" id="CHEBI:29033"/>
    </cofactor>
</comment>
<comment type="caution">
    <text evidence="15">The sequence shown here is derived from an EMBL/GenBank/DDBJ whole genome shotgun (WGS) entry which is preliminary data.</text>
</comment>
<proteinExistence type="inferred from homology"/>
<keyword evidence="8 10" id="KW-0479">Metal-binding</keyword>
<feature type="binding site" evidence="10 14">
    <location>
        <begin position="150"/>
        <end position="153"/>
    </location>
    <ligand>
        <name>substrate</name>
    </ligand>
</feature>
<feature type="binding site" evidence="10 13">
    <location>
        <position position="43"/>
    </location>
    <ligand>
        <name>a divalent metal cation</name>
        <dbReference type="ChEBI" id="CHEBI:60240"/>
    </ligand>
</feature>
<dbReference type="InterPro" id="IPR000056">
    <property type="entry name" value="Ribul_P_3_epim-like"/>
</dbReference>
<accession>A0A523QKG4</accession>
<dbReference type="GO" id="GO:0019323">
    <property type="term" value="P:pentose catabolic process"/>
    <property type="evidence" value="ECO:0007669"/>
    <property type="project" value="UniProtKB-UniRule"/>
</dbReference>
<dbReference type="InterPro" id="IPR011060">
    <property type="entry name" value="RibuloseP-bd_barrel"/>
</dbReference>
<comment type="cofactor">
    <cofactor evidence="4">
        <name>Zn(2+)</name>
        <dbReference type="ChEBI" id="CHEBI:29105"/>
    </cofactor>
</comment>
<evidence type="ECO:0000313" key="15">
    <source>
        <dbReference type="EMBL" id="TES86173.1"/>
    </source>
</evidence>
<dbReference type="SUPFAM" id="SSF51366">
    <property type="entry name" value="Ribulose-phoshate binding barrel"/>
    <property type="match status" value="1"/>
</dbReference>
<dbReference type="HAMAP" id="MF_02227">
    <property type="entry name" value="RPE"/>
    <property type="match status" value="1"/>
</dbReference>
<protein>
    <recommendedName>
        <fullName evidence="7 10">Ribulose-phosphate 3-epimerase</fullName>
        <ecNumber evidence="7 10">5.1.3.1</ecNumber>
    </recommendedName>
</protein>
<dbReference type="GO" id="GO:0005737">
    <property type="term" value="C:cytoplasm"/>
    <property type="evidence" value="ECO:0007669"/>
    <property type="project" value="UniProtKB-ARBA"/>
</dbReference>
<feature type="binding site" evidence="10 14">
    <location>
        <position position="16"/>
    </location>
    <ligand>
        <name>substrate</name>
    </ligand>
</feature>
<evidence type="ECO:0000256" key="11">
    <source>
        <dbReference type="PIRNR" id="PIRNR001461"/>
    </source>
</evidence>
<evidence type="ECO:0000313" key="16">
    <source>
        <dbReference type="Proteomes" id="UP000320781"/>
    </source>
</evidence>
<evidence type="ECO:0000256" key="7">
    <source>
        <dbReference type="ARBA" id="ARBA00013188"/>
    </source>
</evidence>
<feature type="binding site" evidence="10">
    <location>
        <begin position="183"/>
        <end position="185"/>
    </location>
    <ligand>
        <name>substrate</name>
    </ligand>
</feature>
<feature type="active site" description="Proton donor" evidence="10 12">
    <location>
        <position position="183"/>
    </location>
</feature>
<keyword evidence="13" id="KW-0862">Zinc</keyword>
<dbReference type="Gene3D" id="3.20.20.70">
    <property type="entry name" value="Aldolase class I"/>
    <property type="match status" value="1"/>
</dbReference>
<dbReference type="PIRSF" id="PIRSF001461">
    <property type="entry name" value="RPE"/>
    <property type="match status" value="1"/>
</dbReference>
<evidence type="ECO:0000256" key="12">
    <source>
        <dbReference type="PIRSR" id="PIRSR001461-1"/>
    </source>
</evidence>
<keyword evidence="13" id="KW-0464">Manganese</keyword>
<evidence type="ECO:0000256" key="9">
    <source>
        <dbReference type="ARBA" id="ARBA00023235"/>
    </source>
</evidence>
<feature type="binding site" evidence="10 13">
    <location>
        <position position="41"/>
    </location>
    <ligand>
        <name>a divalent metal cation</name>
        <dbReference type="ChEBI" id="CHEBI:60240"/>
    </ligand>
</feature>
<evidence type="ECO:0000256" key="1">
    <source>
        <dbReference type="ARBA" id="ARBA00001782"/>
    </source>
</evidence>
<dbReference type="Proteomes" id="UP000320781">
    <property type="component" value="Unassembled WGS sequence"/>
</dbReference>
<evidence type="ECO:0000256" key="2">
    <source>
        <dbReference type="ARBA" id="ARBA00001936"/>
    </source>
</evidence>
<comment type="caution">
    <text evidence="10">Lacks conserved residue(s) required for the propagation of feature annotation.</text>
</comment>
<comment type="cofactor">
    <cofactor evidence="2">
        <name>Mn(2+)</name>
        <dbReference type="ChEBI" id="CHEBI:29035"/>
    </cofactor>
</comment>
<feature type="binding site" evidence="10 13">
    <location>
        <position position="183"/>
    </location>
    <ligand>
        <name>a divalent metal cation</name>
        <dbReference type="ChEBI" id="CHEBI:60240"/>
    </ligand>
</feature>
<dbReference type="GO" id="GO:0004750">
    <property type="term" value="F:D-ribulose-phosphate 3-epimerase activity"/>
    <property type="evidence" value="ECO:0007669"/>
    <property type="project" value="UniProtKB-UniRule"/>
</dbReference>
<dbReference type="Pfam" id="PF00834">
    <property type="entry name" value="Ribul_P_3_epim"/>
    <property type="match status" value="1"/>
</dbReference>
<dbReference type="AlphaFoldDB" id="A0A523QKG4"/>
<dbReference type="InterPro" id="IPR013785">
    <property type="entry name" value="Aldolase_TIM"/>
</dbReference>